<proteinExistence type="predicted"/>
<dbReference type="AlphaFoldDB" id="A0AAJ2DQN0"/>
<protein>
    <submittedName>
        <fullName evidence="1">DNA integration/recombination/inversion protein</fullName>
    </submittedName>
</protein>
<sequence>MNRLGLKKNTFYKVMKEYENQLNISGDNKAFDINKISDNVSEFNMLIP</sequence>
<gene>
    <name evidence="1" type="ORF">FOS08_29205</name>
</gene>
<dbReference type="EMBL" id="VLYX01000098">
    <property type="protein sequence ID" value="MDR4329728.1"/>
    <property type="molecule type" value="Genomic_DNA"/>
</dbReference>
<reference evidence="1" key="1">
    <citation type="submission" date="2019-07" db="EMBL/GenBank/DDBJ databases">
        <title>Phylogenomic Reclassification of ATCC Bacillus Strains and Various Taxa within the Genus Bacillus.</title>
        <authorList>
            <person name="Riojas M.A."/>
            <person name="Frank A.M."/>
            <person name="Fenn S.L."/>
            <person name="King S.P."/>
            <person name="Brower S.M."/>
            <person name="Hazbon M.H."/>
        </authorList>
    </citation>
    <scope>NUCLEOTIDE SEQUENCE</scope>
    <source>
        <strain evidence="1">NR-12239</strain>
    </source>
</reference>
<dbReference type="Proteomes" id="UP001248134">
    <property type="component" value="Unassembled WGS sequence"/>
</dbReference>
<comment type="caution">
    <text evidence="1">The sequence shown here is derived from an EMBL/GenBank/DDBJ whole genome shotgun (WGS) entry which is preliminary data.</text>
</comment>
<evidence type="ECO:0000313" key="2">
    <source>
        <dbReference type="Proteomes" id="UP001248134"/>
    </source>
</evidence>
<name>A0AAJ2DQN0_9BACI</name>
<accession>A0AAJ2DQN0</accession>
<evidence type="ECO:0000313" key="1">
    <source>
        <dbReference type="EMBL" id="MDR4329728.1"/>
    </source>
</evidence>
<organism evidence="1 2">
    <name type="scientific">Bacillus pseudomycoides</name>
    <dbReference type="NCBI Taxonomy" id="64104"/>
    <lineage>
        <taxon>Bacteria</taxon>
        <taxon>Bacillati</taxon>
        <taxon>Bacillota</taxon>
        <taxon>Bacilli</taxon>
        <taxon>Bacillales</taxon>
        <taxon>Bacillaceae</taxon>
        <taxon>Bacillus</taxon>
        <taxon>Bacillus cereus group</taxon>
    </lineage>
</organism>